<dbReference type="InterPro" id="IPR029044">
    <property type="entry name" value="Nucleotide-diphossugar_trans"/>
</dbReference>
<comment type="caution">
    <text evidence="2">The sequence shown here is derived from an EMBL/GenBank/DDBJ whole genome shotgun (WGS) entry which is preliminary data.</text>
</comment>
<gene>
    <name evidence="2" type="ORF">COT64_03095</name>
</gene>
<dbReference type="CDD" id="cd04186">
    <property type="entry name" value="GT_2_like_c"/>
    <property type="match status" value="1"/>
</dbReference>
<feature type="domain" description="Glycosyltransferase 2-like" evidence="1">
    <location>
        <begin position="9"/>
        <end position="143"/>
    </location>
</feature>
<dbReference type="Gene3D" id="3.90.550.10">
    <property type="entry name" value="Spore Coat Polysaccharide Biosynthesis Protein SpsA, Chain A"/>
    <property type="match status" value="1"/>
</dbReference>
<dbReference type="PANTHER" id="PTHR43179">
    <property type="entry name" value="RHAMNOSYLTRANSFERASE WBBL"/>
    <property type="match status" value="1"/>
</dbReference>
<protein>
    <recommendedName>
        <fullName evidence="1">Glycosyltransferase 2-like domain-containing protein</fullName>
    </recommendedName>
</protein>
<dbReference type="Proteomes" id="UP000230775">
    <property type="component" value="Unassembled WGS sequence"/>
</dbReference>
<sequence>MENENIKLSIIILSFNTKDLLKQCLTSVVSGCKGLGEYEVIIIDNASTDGSIEEINKFKSNLPAGKAGIKNLKVIKNKENLGYPKANNQGIKEASGDYIMLLNSDTIVKDRAIFEMVQFLDSHREYEVIGPRLLNSDGSLQSNCGRFPKLPVAFVMLFKEHFGGSNFVRWSPGKSQTVDWLMGAAFMARREVFDKVGGLDENIFMYMEEVEWFYRTQKLNFKTYFLKEVEIIHLGMGSSKTGKTDPILNIYRGLLYFYKKHLSLSEVFILKLMLKIKAVFALVLGYIKSDEYLKTTYGQAVKIN</sequence>
<name>A0A2H0WR19_9BACT</name>
<evidence type="ECO:0000313" key="3">
    <source>
        <dbReference type="Proteomes" id="UP000230775"/>
    </source>
</evidence>
<dbReference type="InterPro" id="IPR001173">
    <property type="entry name" value="Glyco_trans_2-like"/>
</dbReference>
<proteinExistence type="predicted"/>
<reference evidence="3" key="1">
    <citation type="submission" date="2017-09" db="EMBL/GenBank/DDBJ databases">
        <title>Depth-based differentiation of microbial function through sediment-hosted aquifers and enrichment of novel symbionts in the deep terrestrial subsurface.</title>
        <authorList>
            <person name="Probst A.J."/>
            <person name="Ladd B."/>
            <person name="Jarett J.K."/>
            <person name="Geller-Mcgrath D.E."/>
            <person name="Sieber C.M.K."/>
            <person name="Emerson J.B."/>
            <person name="Anantharaman K."/>
            <person name="Thomas B.C."/>
            <person name="Malmstrom R."/>
            <person name="Stieglmeier M."/>
            <person name="Klingl A."/>
            <person name="Woyke T."/>
            <person name="Ryan C.M."/>
            <person name="Banfield J.F."/>
        </authorList>
    </citation>
    <scope>NUCLEOTIDE SEQUENCE [LARGE SCALE GENOMIC DNA]</scope>
</reference>
<dbReference type="EMBL" id="PEZI01000066">
    <property type="protein sequence ID" value="PIS14359.1"/>
    <property type="molecule type" value="Genomic_DNA"/>
</dbReference>
<dbReference type="PANTHER" id="PTHR43179:SF7">
    <property type="entry name" value="RHAMNOSYLTRANSFERASE WBBL"/>
    <property type="match status" value="1"/>
</dbReference>
<organism evidence="2 3">
    <name type="scientific">Candidatus Shapirobacteria bacterium CG09_land_8_20_14_0_10_39_12</name>
    <dbReference type="NCBI Taxonomy" id="1974885"/>
    <lineage>
        <taxon>Bacteria</taxon>
        <taxon>Candidatus Shapironibacteriota</taxon>
    </lineage>
</organism>
<dbReference type="Pfam" id="PF00535">
    <property type="entry name" value="Glycos_transf_2"/>
    <property type="match status" value="1"/>
</dbReference>
<evidence type="ECO:0000259" key="1">
    <source>
        <dbReference type="Pfam" id="PF00535"/>
    </source>
</evidence>
<evidence type="ECO:0000313" key="2">
    <source>
        <dbReference type="EMBL" id="PIS14359.1"/>
    </source>
</evidence>
<dbReference type="SUPFAM" id="SSF53448">
    <property type="entry name" value="Nucleotide-diphospho-sugar transferases"/>
    <property type="match status" value="1"/>
</dbReference>
<accession>A0A2H0WR19</accession>
<dbReference type="AlphaFoldDB" id="A0A2H0WR19"/>